<name>A0A5C3KB67_COPMA</name>
<dbReference type="EMBL" id="ML210590">
    <property type="protein sequence ID" value="TFK16987.1"/>
    <property type="molecule type" value="Genomic_DNA"/>
</dbReference>
<sequence>GKHVIIWFHNQTIFYAYDQQRIYWVHKDSSAKPQPKGKGASLMIASFVSADFGFLTLLNGQKTAQKLIKPGKN</sequence>
<dbReference type="AlphaFoldDB" id="A0A5C3KB67"/>
<protein>
    <submittedName>
        <fullName evidence="1">Uncharacterized protein</fullName>
    </submittedName>
</protein>
<proteinExistence type="predicted"/>
<keyword evidence="2" id="KW-1185">Reference proteome</keyword>
<feature type="non-terminal residue" evidence="1">
    <location>
        <position position="1"/>
    </location>
</feature>
<organism evidence="1 2">
    <name type="scientific">Coprinopsis marcescibilis</name>
    <name type="common">Agaric fungus</name>
    <name type="synonym">Psathyrella marcescibilis</name>
    <dbReference type="NCBI Taxonomy" id="230819"/>
    <lineage>
        <taxon>Eukaryota</taxon>
        <taxon>Fungi</taxon>
        <taxon>Dikarya</taxon>
        <taxon>Basidiomycota</taxon>
        <taxon>Agaricomycotina</taxon>
        <taxon>Agaricomycetes</taxon>
        <taxon>Agaricomycetidae</taxon>
        <taxon>Agaricales</taxon>
        <taxon>Agaricineae</taxon>
        <taxon>Psathyrellaceae</taxon>
        <taxon>Coprinopsis</taxon>
    </lineage>
</organism>
<accession>A0A5C3KB67</accession>
<gene>
    <name evidence="1" type="ORF">FA15DRAFT_605938</name>
</gene>
<evidence type="ECO:0000313" key="1">
    <source>
        <dbReference type="EMBL" id="TFK16987.1"/>
    </source>
</evidence>
<evidence type="ECO:0000313" key="2">
    <source>
        <dbReference type="Proteomes" id="UP000307440"/>
    </source>
</evidence>
<dbReference type="Proteomes" id="UP000307440">
    <property type="component" value="Unassembled WGS sequence"/>
</dbReference>
<dbReference type="STRING" id="230819.A0A5C3KB67"/>
<dbReference type="OrthoDB" id="6511194at2759"/>
<reference evidence="1 2" key="1">
    <citation type="journal article" date="2019" name="Nat. Ecol. Evol.">
        <title>Megaphylogeny resolves global patterns of mushroom evolution.</title>
        <authorList>
            <person name="Varga T."/>
            <person name="Krizsan K."/>
            <person name="Foldi C."/>
            <person name="Dima B."/>
            <person name="Sanchez-Garcia M."/>
            <person name="Sanchez-Ramirez S."/>
            <person name="Szollosi G.J."/>
            <person name="Szarkandi J.G."/>
            <person name="Papp V."/>
            <person name="Albert L."/>
            <person name="Andreopoulos W."/>
            <person name="Angelini C."/>
            <person name="Antonin V."/>
            <person name="Barry K.W."/>
            <person name="Bougher N.L."/>
            <person name="Buchanan P."/>
            <person name="Buyck B."/>
            <person name="Bense V."/>
            <person name="Catcheside P."/>
            <person name="Chovatia M."/>
            <person name="Cooper J."/>
            <person name="Damon W."/>
            <person name="Desjardin D."/>
            <person name="Finy P."/>
            <person name="Geml J."/>
            <person name="Haridas S."/>
            <person name="Hughes K."/>
            <person name="Justo A."/>
            <person name="Karasinski D."/>
            <person name="Kautmanova I."/>
            <person name="Kiss B."/>
            <person name="Kocsube S."/>
            <person name="Kotiranta H."/>
            <person name="LaButti K.M."/>
            <person name="Lechner B.E."/>
            <person name="Liimatainen K."/>
            <person name="Lipzen A."/>
            <person name="Lukacs Z."/>
            <person name="Mihaltcheva S."/>
            <person name="Morgado L.N."/>
            <person name="Niskanen T."/>
            <person name="Noordeloos M.E."/>
            <person name="Ohm R.A."/>
            <person name="Ortiz-Santana B."/>
            <person name="Ovrebo C."/>
            <person name="Racz N."/>
            <person name="Riley R."/>
            <person name="Savchenko A."/>
            <person name="Shiryaev A."/>
            <person name="Soop K."/>
            <person name="Spirin V."/>
            <person name="Szebenyi C."/>
            <person name="Tomsovsky M."/>
            <person name="Tulloss R.E."/>
            <person name="Uehling J."/>
            <person name="Grigoriev I.V."/>
            <person name="Vagvolgyi C."/>
            <person name="Papp T."/>
            <person name="Martin F.M."/>
            <person name="Miettinen O."/>
            <person name="Hibbett D.S."/>
            <person name="Nagy L.G."/>
        </authorList>
    </citation>
    <scope>NUCLEOTIDE SEQUENCE [LARGE SCALE GENOMIC DNA]</scope>
    <source>
        <strain evidence="1 2">CBS 121175</strain>
    </source>
</reference>